<dbReference type="PROSITE" id="PS50026">
    <property type="entry name" value="EGF_3"/>
    <property type="match status" value="1"/>
</dbReference>
<protein>
    <submittedName>
        <fullName evidence="8">EGF-like domain-containing protein</fullName>
    </submittedName>
</protein>
<evidence type="ECO:0000256" key="4">
    <source>
        <dbReference type="PROSITE-ProRule" id="PRU00076"/>
    </source>
</evidence>
<feature type="compositionally biased region" description="Low complexity" evidence="5">
    <location>
        <begin position="561"/>
        <end position="618"/>
    </location>
</feature>
<evidence type="ECO:0000313" key="7">
    <source>
        <dbReference type="Proteomes" id="UP000095280"/>
    </source>
</evidence>
<dbReference type="AlphaFoldDB" id="A0A1I8FAA6"/>
<keyword evidence="2" id="KW-0677">Repeat</keyword>
<feature type="compositionally biased region" description="Low complexity" evidence="5">
    <location>
        <begin position="481"/>
        <end position="505"/>
    </location>
</feature>
<sequence>CSARRRQTCLKRGSADQEKSSLFFGGFEPNSPPILLEDRPRSIESICRRGLLVRTAGSANDMLYAVSGAAPDQLSLNQCSHRGYCRGSTCTCFQGFMGPDCSVERINKKVFVYNQRTHWRLQRQRVPGQGCLPLHPRNGKGQSAKCPGLSVPTPLCSGNGSVRLDAASEVLRRFGGDRCQNVRPDCSGRGVCQVSGRCRCFSGWSGTDCSTAEPEGNKGCNGQQPPAVVKGRGRFVDGRCQVLRWVLPVTTARLHGRCGTASAAATPGWWASRCNLEPATAVVREAGGHGVCVNGNLPLRQRLEWSRMLHLDGLPAVLQQPRQTVAGSNLRTQQLSCLLTGICTVLVDCFGPRLLPPTDLRHGCHCKGGASPTAGHGQHQGASTRGSAQGAPGTRGAQQPGAAAQRAQHQGRKHAGAPLAQGLQHRGPLAPGRPVGFSPRGASTRGASPRGQHQAPRTRGASTRGSAPGASTRGASTRAPSTRVASTGGASTGGPATRGASTRGASTRGQHQGASHRAQHQAQGRHTRGASTRAPAPRAPSTRRQHQGAKHQGPPAPGAPAPRGRQHPGAQHQGGQQQGRQHQGLQHQGASTRAPAPGAPAPRGASTRAQHQGRQQPGRQHRAHTRAPAPGL</sequence>
<feature type="compositionally biased region" description="Low complexity" evidence="5">
    <location>
        <begin position="530"/>
        <end position="540"/>
    </location>
</feature>
<dbReference type="PANTHER" id="PTHR11219">
    <property type="entry name" value="TENEURIN AND N-ACETYLGLUCOSAMINE-1-PHOSPHODIESTER ALPHA-N-ACETYLGLUCOSAMINIDASE"/>
    <property type="match status" value="1"/>
</dbReference>
<keyword evidence="3 4" id="KW-1015">Disulfide bond</keyword>
<dbReference type="InterPro" id="IPR051216">
    <property type="entry name" value="Teneurin"/>
</dbReference>
<dbReference type="Pfam" id="PF23106">
    <property type="entry name" value="EGF_Teneurin"/>
    <property type="match status" value="2"/>
</dbReference>
<dbReference type="Gene3D" id="2.60.120.260">
    <property type="entry name" value="Galactose-binding domain-like"/>
    <property type="match status" value="1"/>
</dbReference>
<feature type="disulfide bond" evidence="4">
    <location>
        <begin position="200"/>
        <end position="209"/>
    </location>
</feature>
<organism evidence="7 8">
    <name type="scientific">Macrostomum lignano</name>
    <dbReference type="NCBI Taxonomy" id="282301"/>
    <lineage>
        <taxon>Eukaryota</taxon>
        <taxon>Metazoa</taxon>
        <taxon>Spiralia</taxon>
        <taxon>Lophotrochozoa</taxon>
        <taxon>Platyhelminthes</taxon>
        <taxon>Rhabditophora</taxon>
        <taxon>Macrostomorpha</taxon>
        <taxon>Macrostomida</taxon>
        <taxon>Macrostomidae</taxon>
        <taxon>Macrostomum</taxon>
    </lineage>
</organism>
<proteinExistence type="predicted"/>
<feature type="compositionally biased region" description="Basic residues" evidence="5">
    <location>
        <begin position="517"/>
        <end position="528"/>
    </location>
</feature>
<name>A0A1I8FAA6_9PLAT</name>
<dbReference type="PANTHER" id="PTHR11219:SF69">
    <property type="entry name" value="TENEURIN-A"/>
    <property type="match status" value="1"/>
</dbReference>
<dbReference type="Proteomes" id="UP000095280">
    <property type="component" value="Unplaced"/>
</dbReference>
<evidence type="ECO:0000313" key="8">
    <source>
        <dbReference type="WBParaSite" id="maker-unitig_26824-snap-gene-0.2-mRNA-1"/>
    </source>
</evidence>
<evidence type="ECO:0000256" key="3">
    <source>
        <dbReference type="ARBA" id="ARBA00023157"/>
    </source>
</evidence>
<dbReference type="PROSITE" id="PS00022">
    <property type="entry name" value="EGF_1"/>
    <property type="match status" value="1"/>
</dbReference>
<dbReference type="WBParaSite" id="maker-unitig_26824-snap-gene-0.2-mRNA-1">
    <property type="protein sequence ID" value="maker-unitig_26824-snap-gene-0.2-mRNA-1"/>
    <property type="gene ID" value="maker-unitig_26824-snap-gene-0.2"/>
</dbReference>
<evidence type="ECO:0000256" key="5">
    <source>
        <dbReference type="SAM" id="MobiDB-lite"/>
    </source>
</evidence>
<keyword evidence="7" id="KW-1185">Reference proteome</keyword>
<evidence type="ECO:0000256" key="2">
    <source>
        <dbReference type="ARBA" id="ARBA00022737"/>
    </source>
</evidence>
<evidence type="ECO:0000256" key="1">
    <source>
        <dbReference type="ARBA" id="ARBA00022536"/>
    </source>
</evidence>
<dbReference type="Gene3D" id="2.10.25.10">
    <property type="entry name" value="Laminin"/>
    <property type="match status" value="1"/>
</dbReference>
<reference evidence="8" key="1">
    <citation type="submission" date="2016-11" db="UniProtKB">
        <authorList>
            <consortium name="WormBaseParasite"/>
        </authorList>
    </citation>
    <scope>IDENTIFICATION</scope>
</reference>
<keyword evidence="1 4" id="KW-0245">EGF-like domain</keyword>
<dbReference type="InterPro" id="IPR000742">
    <property type="entry name" value="EGF"/>
</dbReference>
<evidence type="ECO:0000259" key="6">
    <source>
        <dbReference type="PROSITE" id="PS50026"/>
    </source>
</evidence>
<feature type="region of interest" description="Disordered" evidence="5">
    <location>
        <begin position="370"/>
        <end position="632"/>
    </location>
</feature>
<dbReference type="SMART" id="SM00181">
    <property type="entry name" value="EGF"/>
    <property type="match status" value="2"/>
</dbReference>
<dbReference type="PROSITE" id="PS01186">
    <property type="entry name" value="EGF_2"/>
    <property type="match status" value="1"/>
</dbReference>
<comment type="caution">
    <text evidence="4">Lacks conserved residue(s) required for the propagation of feature annotation.</text>
</comment>
<accession>A0A1I8FAA6</accession>
<dbReference type="GO" id="GO:0008045">
    <property type="term" value="P:motor neuron axon guidance"/>
    <property type="evidence" value="ECO:0007669"/>
    <property type="project" value="TreeGrafter"/>
</dbReference>
<feature type="domain" description="EGF-like" evidence="6">
    <location>
        <begin position="175"/>
        <end position="210"/>
    </location>
</feature>
<feature type="compositionally biased region" description="Low complexity" evidence="5">
    <location>
        <begin position="388"/>
        <end position="408"/>
    </location>
</feature>